<dbReference type="Pfam" id="PF00561">
    <property type="entry name" value="Abhydrolase_1"/>
    <property type="match status" value="1"/>
</dbReference>
<dbReference type="PRINTS" id="PR00111">
    <property type="entry name" value="ABHYDROLASE"/>
</dbReference>
<dbReference type="EMBL" id="JAPMLE010000001">
    <property type="protein sequence ID" value="MDR8523108.1"/>
    <property type="molecule type" value="Genomic_DNA"/>
</dbReference>
<evidence type="ECO:0000259" key="1">
    <source>
        <dbReference type="Pfam" id="PF00561"/>
    </source>
</evidence>
<keyword evidence="2" id="KW-0378">Hydrolase</keyword>
<dbReference type="InterPro" id="IPR000073">
    <property type="entry name" value="AB_hydrolase_1"/>
</dbReference>
<dbReference type="InterPro" id="IPR050266">
    <property type="entry name" value="AB_hydrolase_sf"/>
</dbReference>
<dbReference type="Proteomes" id="UP001271263">
    <property type="component" value="Unassembled WGS sequence"/>
</dbReference>
<evidence type="ECO:0000313" key="3">
    <source>
        <dbReference type="EMBL" id="MDW4824249.1"/>
    </source>
</evidence>
<name>A0AAW8NIU3_9GAMM</name>
<keyword evidence="5" id="KW-1185">Reference proteome</keyword>
<evidence type="ECO:0000313" key="5">
    <source>
        <dbReference type="Proteomes" id="UP001271263"/>
    </source>
</evidence>
<dbReference type="GO" id="GO:0046464">
    <property type="term" value="P:acylglycerol catabolic process"/>
    <property type="evidence" value="ECO:0007669"/>
    <property type="project" value="TreeGrafter"/>
</dbReference>
<reference evidence="2" key="2">
    <citation type="submission" date="2022-11" db="EMBL/GenBank/DDBJ databases">
        <title>Prophages regulate Shewanella fidelis motility and biofilm formation: implications for gut colonization dynamics in Ciona robusta.</title>
        <authorList>
            <person name="Natarajan O."/>
            <person name="Gibboney S.L."/>
            <person name="Young M.N."/>
            <person name="Lim S.J."/>
            <person name="Pluta N."/>
            <person name="Atkinson C.G.F."/>
            <person name="Leigh B.A."/>
            <person name="Liberti A."/>
            <person name="Kees E."/>
            <person name="Breitbart M."/>
            <person name="Gralnick J."/>
            <person name="Dishaw L.J."/>
        </authorList>
    </citation>
    <scope>NUCLEOTIDE SEQUENCE</scope>
    <source>
        <strain evidence="2">3313</strain>
    </source>
</reference>
<organism evidence="2 4">
    <name type="scientific">Shewanella fidelis</name>
    <dbReference type="NCBI Taxonomy" id="173509"/>
    <lineage>
        <taxon>Bacteria</taxon>
        <taxon>Pseudomonadati</taxon>
        <taxon>Pseudomonadota</taxon>
        <taxon>Gammaproteobacteria</taxon>
        <taxon>Alteromonadales</taxon>
        <taxon>Shewanellaceae</taxon>
        <taxon>Shewanella</taxon>
    </lineage>
</organism>
<protein>
    <submittedName>
        <fullName evidence="2">Alpha/beta hydrolase</fullName>
    </submittedName>
</protein>
<dbReference type="SUPFAM" id="SSF53474">
    <property type="entry name" value="alpha/beta-Hydrolases"/>
    <property type="match status" value="1"/>
</dbReference>
<evidence type="ECO:0000313" key="2">
    <source>
        <dbReference type="EMBL" id="MDR8523108.1"/>
    </source>
</evidence>
<evidence type="ECO:0000313" key="4">
    <source>
        <dbReference type="Proteomes" id="UP001259340"/>
    </source>
</evidence>
<dbReference type="Proteomes" id="UP001259340">
    <property type="component" value="Unassembled WGS sequence"/>
</dbReference>
<dbReference type="RefSeq" id="WP_310654218.1">
    <property type="nucleotide sequence ID" value="NZ_JAPMLA010000003.1"/>
</dbReference>
<dbReference type="EMBL" id="JAPMLD010000003">
    <property type="protein sequence ID" value="MDW4824249.1"/>
    <property type="molecule type" value="Genomic_DNA"/>
</dbReference>
<dbReference type="AlphaFoldDB" id="A0AAW8NIU3"/>
<comment type="caution">
    <text evidence="2">The sequence shown here is derived from an EMBL/GenBank/DDBJ whole genome shotgun (WGS) entry which is preliminary data.</text>
</comment>
<reference evidence="3 5" key="1">
    <citation type="journal article" date="2022" name="bioRxiv">
        <title>Prophages regulate Shewanella fidelis 3313 motility and biofilm formation: implications for gut colonization dynamics in Ciona robusta.</title>
        <authorList>
            <person name="Natarajan O."/>
            <person name="Gibboney S.L."/>
            <person name="Young M.N."/>
            <person name="Lim S.J."/>
            <person name="Pluta N."/>
            <person name="Atkinson C.G."/>
            <person name="Leigh B.A."/>
            <person name="Liberti A."/>
            <person name="Kees E.D."/>
            <person name="Breitbart M."/>
            <person name="Gralnick J.A."/>
            <person name="Dishaw L.J."/>
        </authorList>
    </citation>
    <scope>NUCLEOTIDE SEQUENCE [LARGE SCALE GENOMIC DNA]</scope>
    <source>
        <strain evidence="3 5">JG4066</strain>
    </source>
</reference>
<dbReference type="PANTHER" id="PTHR43798">
    <property type="entry name" value="MONOACYLGLYCEROL LIPASE"/>
    <property type="match status" value="1"/>
</dbReference>
<dbReference type="InterPro" id="IPR029058">
    <property type="entry name" value="AB_hydrolase_fold"/>
</dbReference>
<dbReference type="PANTHER" id="PTHR43798:SF5">
    <property type="entry name" value="MONOACYLGLYCEROL LIPASE ABHD6"/>
    <property type="match status" value="1"/>
</dbReference>
<dbReference type="GO" id="GO:0047372">
    <property type="term" value="F:monoacylglycerol lipase activity"/>
    <property type="evidence" value="ECO:0007669"/>
    <property type="project" value="TreeGrafter"/>
</dbReference>
<proteinExistence type="predicted"/>
<dbReference type="GO" id="GO:0016020">
    <property type="term" value="C:membrane"/>
    <property type="evidence" value="ECO:0007669"/>
    <property type="project" value="TreeGrafter"/>
</dbReference>
<gene>
    <name evidence="2" type="ORF">OS133_05335</name>
    <name evidence="3" type="ORF">OS134_09295</name>
</gene>
<feature type="domain" description="AB hydrolase-1" evidence="1">
    <location>
        <begin position="64"/>
        <end position="301"/>
    </location>
</feature>
<accession>A0AAW8NIU3</accession>
<sequence length="315" mass="34995">MLKRIGLVITCLVLLFVTLYLITPRSTLVSYMINAERSVSGLSLHTLKIDELDIEYLRGGSGTPLVLLHGFGADKDNWNRIANYLTAYFDVIAIDLPGFGNSSDNIELDYDLFSQVARLSKTLDALNITEFDLAGSSMGGYIAGNFAAKYPSKVKKLWLISPFGVVDSEKSEMFSAIKIGHQPMVLPRNEAEFIQLVDFLFVDPPYIPSPIVSHLAHQAEQRLVLNTKIYEQIHRMRNGEAHPDLPLDHALKGYKGPVLVTWGQADRVLHVSGATKLKDTIPRAEIDIMAQIGHLPMMEAPKETANSFIAFALKQ</sequence>
<dbReference type="Gene3D" id="3.40.50.1820">
    <property type="entry name" value="alpha/beta hydrolase"/>
    <property type="match status" value="1"/>
</dbReference>